<evidence type="ECO:0000259" key="1">
    <source>
        <dbReference type="Pfam" id="PF06439"/>
    </source>
</evidence>
<feature type="domain" description="3-keto-alpha-glucoside-1,2-lyase/3-keto-2-hydroxy-glucal hydratase" evidence="1">
    <location>
        <begin position="40"/>
        <end position="281"/>
    </location>
</feature>
<comment type="caution">
    <text evidence="2">The sequence shown here is derived from an EMBL/GenBank/DDBJ whole genome shotgun (WGS) entry which is preliminary data.</text>
</comment>
<name>A0A7W7ZL10_9BACT</name>
<proteinExistence type="predicted"/>
<dbReference type="Pfam" id="PF06439">
    <property type="entry name" value="3keto-disac_hyd"/>
    <property type="match status" value="1"/>
</dbReference>
<gene>
    <name evidence="2" type="ORF">HDF15_000191</name>
</gene>
<dbReference type="EMBL" id="JACHIO010000001">
    <property type="protein sequence ID" value="MBB5061866.1"/>
    <property type="molecule type" value="Genomic_DNA"/>
</dbReference>
<dbReference type="InterPro" id="IPR010496">
    <property type="entry name" value="AL/BT2_dom"/>
</dbReference>
<dbReference type="GO" id="GO:0016787">
    <property type="term" value="F:hydrolase activity"/>
    <property type="evidence" value="ECO:0007669"/>
    <property type="project" value="InterPro"/>
</dbReference>
<dbReference type="RefSeq" id="WP_184252401.1">
    <property type="nucleotide sequence ID" value="NZ_JACHIO010000001.1"/>
</dbReference>
<evidence type="ECO:0000313" key="2">
    <source>
        <dbReference type="EMBL" id="MBB5061866.1"/>
    </source>
</evidence>
<evidence type="ECO:0000313" key="3">
    <source>
        <dbReference type="Proteomes" id="UP000584867"/>
    </source>
</evidence>
<dbReference type="Gene3D" id="2.60.120.560">
    <property type="entry name" value="Exo-inulinase, domain 1"/>
    <property type="match status" value="1"/>
</dbReference>
<protein>
    <recommendedName>
        <fullName evidence="1">3-keto-alpha-glucoside-1,2-lyase/3-keto-2-hydroxy-glucal hydratase domain-containing protein</fullName>
    </recommendedName>
</protein>
<organism evidence="2 3">
    <name type="scientific">Granulicella mallensis</name>
    <dbReference type="NCBI Taxonomy" id="940614"/>
    <lineage>
        <taxon>Bacteria</taxon>
        <taxon>Pseudomonadati</taxon>
        <taxon>Acidobacteriota</taxon>
        <taxon>Terriglobia</taxon>
        <taxon>Terriglobales</taxon>
        <taxon>Acidobacteriaceae</taxon>
        <taxon>Granulicella</taxon>
    </lineage>
</organism>
<sequence length="284" mass="31356">MNRRHLLKTGASFALGCAVLPHRSLAQTKPLPLPPAGADGWVSLLNGRDLTGWYTMLEKSGKSVAEAKKMVTMEEEMLHILGNQVTDEHFEPGYLATNQEFENVRIRVEYKWGVKQFEPRSISKRDNGLLYGLVGADKVWPTCVECQIEEGDVGDFFLVSGVRGIQGDHGAGLFAQGVSREHGFPTVNGTRAAKGQPAAEPVTGRLKKDGNFENLNDWNVVEVIWQGDQAAHLVNGRAVNSISGLQQPDPQNPGKFIPLTRGKIAIEIEFAEIWFRRIEVKSLV</sequence>
<reference evidence="2 3" key="1">
    <citation type="submission" date="2020-08" db="EMBL/GenBank/DDBJ databases">
        <title>Genomic Encyclopedia of Type Strains, Phase IV (KMG-V): Genome sequencing to study the core and pangenomes of soil and plant-associated prokaryotes.</title>
        <authorList>
            <person name="Whitman W."/>
        </authorList>
    </citation>
    <scope>NUCLEOTIDE SEQUENCE [LARGE SCALE GENOMIC DNA]</scope>
    <source>
        <strain evidence="2 3">X5P3</strain>
    </source>
</reference>
<dbReference type="Proteomes" id="UP000584867">
    <property type="component" value="Unassembled WGS sequence"/>
</dbReference>
<dbReference type="AlphaFoldDB" id="A0A7W7ZL10"/>
<accession>A0A7W7ZL10</accession>